<accession>A0ABY3D999</accession>
<gene>
    <name evidence="5" type="ORF">DZA28_20790</name>
</gene>
<proteinExistence type="predicted"/>
<evidence type="ECO:0000313" key="5">
    <source>
        <dbReference type="EMBL" id="TRZ62247.1"/>
    </source>
</evidence>
<sequence>MALKSRLELEVDGRSAEQQVIAVRVALDALTQAGLRAGPAMSGVFGTISSSVSSINAATNSLKAANAALNGLGTAGAKAGQSLSGAASSMSSTGANASAAEARLAAATRAMNELHQSSLRATSSLNGVGGSVTVTTRNAAAGVGSLNNNMSSLRSTAQSLAGPLLSLFAGGALTKSIYDASEAYSSLTNRMKLVTSGAVELAAAQQAVFDIAQGARQPLTATAELYQRIATNQNELKLSGEGVASIVSTISKTLAVSGASAASANAALIQLGQAFASGVLRGEELNSVMEQAPALAQAIAAGMGKTVGELRTLGAAGLLTAEAVVEALQNQEKAVDDLFNKTATTIGASTTALSNSFTQLIGKLDQASGTSASISASLLGVSKDMDGLTSSGITMQETLDSVGSTMTVLAAGGMTYVIAKMALGAKATMESVVAYYANRSAAIASAEATLNQANADAIRARTAALAAQADAVLYRGTVLQTVAAGRYAEARLAQAAADNIARTAATGLASAQGGLLGMLGGPFGLALLVASVTAGYVLFRGSADDATKSLIDQNLTLDDTIEKFKGLSAEQQRYQQINWAREQKESADAAAKALEDFRRTGSEAFLQIGYNANGYRQTFNDMVAEVRDGRRSLDSVTQWAKENTELTDEQVTKLAEAASAYSTNTDLVKALSDRLNVASGASDGLTKSTSALTAAQGDTTGQTKAQLAEWQKYIAKLTETRDLLGANEKAEAKYRATKMGLTAEQAKQAELVAGQIDTLKKYQDAIKENDKVQQAALKAQLVALYTQQQAAEDAAAAVKKSHEDAALAAKASADEQINQMQRVIDKAVNLTKGRNLLLVPDQTKQNLSGYGLLTNGGAPASPAPAPRKTPQQLANEAISQLSETTDPNKSALKDAKVLENAGQKLLDDARQRYAVLQQQSKEIQLQGSGGKALGTEAKKLIELETEIANLKEKKTLTTSQKQILAMAELNLAQQKQNAALEKANELTKERFENEAKLKAFTENLQSQLELSREGQATELAGAGQSDRLRARLQEDLKIRQDYQKQLDKLTRDYNKIDNPTAADTDLYKGETDALRAALATRMVDQQNYYAAQDAMRSEWLTGVSESWQNYVDIATNYNEQARSATESILGDTTSSISSSIQGIIKGTESLGDAFGNLAGTIANSMLTAFADITARFLVMQALKLAGIQTEATETVAAEGVKTTAKLTTDAVTTASSLSSIGTVLTANLAAAAETLASWAPAALTASIGTFGAAAVVGGSALVAAYALLKGFSEGGYTGAGGKYEPAGVVHKGEVVWSQADIRRFGGVSAVEALRTGNVTPITSARMTGGSQGQAGTTSAAGIQQNINVHNYTNSQVETRQRPNGDTDIIIKAAVDEVAQQLASGVGSVVDAGEGAYGWRRSGS</sequence>
<reference evidence="5 6" key="1">
    <citation type="journal article" date="2019" name="Biocontrol Sci. Technol.">
        <title>Pseudomonas putida strain B2017 produced as technical grade active ingredient controls fungal and bacterial crop diseases.</title>
        <authorList>
            <person name="Oliver C."/>
            <person name="Hernandez I."/>
            <person name="Caminal M."/>
            <person name="Lara J.M."/>
            <person name="Fernandez C."/>
        </authorList>
    </citation>
    <scope>NUCLEOTIDE SEQUENCE [LARGE SCALE GENOMIC DNA]</scope>
    <source>
        <strain evidence="5 6">B2017</strain>
    </source>
</reference>
<name>A0ABY3D999_9PSED</name>
<dbReference type="EMBL" id="QWEF01000001">
    <property type="protein sequence ID" value="TRZ62247.1"/>
    <property type="molecule type" value="Genomic_DNA"/>
</dbReference>
<dbReference type="Pfam" id="PF09718">
    <property type="entry name" value="Tape_meas_lam_C"/>
    <property type="match status" value="1"/>
</dbReference>
<feature type="domain" description="Bacteriophage tail tape measure C-terminal" evidence="3">
    <location>
        <begin position="1098"/>
        <end position="1182"/>
    </location>
</feature>
<dbReference type="RefSeq" id="WP_144000246.1">
    <property type="nucleotide sequence ID" value="NZ_QWEF01000001.1"/>
</dbReference>
<dbReference type="InterPro" id="IPR013491">
    <property type="entry name" value="Tape_meas_N"/>
</dbReference>
<evidence type="ECO:0000259" key="3">
    <source>
        <dbReference type="Pfam" id="PF09718"/>
    </source>
</evidence>
<feature type="region of interest" description="Disordered" evidence="2">
    <location>
        <begin position="849"/>
        <end position="872"/>
    </location>
</feature>
<dbReference type="Proteomes" id="UP001165882">
    <property type="component" value="Unassembled WGS sequence"/>
</dbReference>
<keyword evidence="1" id="KW-0175">Coiled coil</keyword>
<feature type="domain" description="Tape measure protein N-terminal" evidence="4">
    <location>
        <begin position="175"/>
        <end position="366"/>
    </location>
</feature>
<feature type="coiled-coil region" evidence="1">
    <location>
        <begin position="906"/>
        <end position="989"/>
    </location>
</feature>
<dbReference type="NCBIfam" id="TIGR02675">
    <property type="entry name" value="tape_meas_nterm"/>
    <property type="match status" value="1"/>
</dbReference>
<evidence type="ECO:0000259" key="4">
    <source>
        <dbReference type="Pfam" id="PF20155"/>
    </source>
</evidence>
<evidence type="ECO:0000256" key="2">
    <source>
        <dbReference type="SAM" id="MobiDB-lite"/>
    </source>
</evidence>
<evidence type="ECO:0000256" key="1">
    <source>
        <dbReference type="SAM" id="Coils"/>
    </source>
</evidence>
<keyword evidence="6" id="KW-1185">Reference proteome</keyword>
<dbReference type="InterPro" id="IPR006431">
    <property type="entry name" value="Phage_tape_meas_C"/>
</dbReference>
<dbReference type="Pfam" id="PF24622">
    <property type="entry name" value="TMP_4"/>
    <property type="match status" value="1"/>
</dbReference>
<comment type="caution">
    <text evidence="5">The sequence shown here is derived from an EMBL/GenBank/DDBJ whole genome shotgun (WGS) entry which is preliminary data.</text>
</comment>
<protein>
    <submittedName>
        <fullName evidence="5">Tail tape measure protein</fullName>
    </submittedName>
</protein>
<organism evidence="5 6">
    <name type="scientific">Pseudomonas alloputida</name>
    <dbReference type="NCBI Taxonomy" id="1940621"/>
    <lineage>
        <taxon>Bacteria</taxon>
        <taxon>Pseudomonadati</taxon>
        <taxon>Pseudomonadota</taxon>
        <taxon>Gammaproteobacteria</taxon>
        <taxon>Pseudomonadales</taxon>
        <taxon>Pseudomonadaceae</taxon>
        <taxon>Pseudomonas</taxon>
    </lineage>
</organism>
<evidence type="ECO:0000313" key="6">
    <source>
        <dbReference type="Proteomes" id="UP001165882"/>
    </source>
</evidence>
<dbReference type="Pfam" id="PF20155">
    <property type="entry name" value="TMP_3"/>
    <property type="match status" value="1"/>
</dbReference>